<keyword evidence="2" id="KW-1185">Reference proteome</keyword>
<organism evidence="1 2">
    <name type="scientific">Lactobacillus panisapium</name>
    <dbReference type="NCBI Taxonomy" id="2012495"/>
    <lineage>
        <taxon>Bacteria</taxon>
        <taxon>Bacillati</taxon>
        <taxon>Bacillota</taxon>
        <taxon>Bacilli</taxon>
        <taxon>Lactobacillales</taxon>
        <taxon>Lactobacillaceae</taxon>
        <taxon>Lactobacillus</taxon>
    </lineage>
</organism>
<dbReference type="RefSeq" id="WP_220220706.1">
    <property type="nucleotide sequence ID" value="NZ_CP048268.1"/>
</dbReference>
<proteinExistence type="predicted"/>
<protein>
    <submittedName>
        <fullName evidence="1">Sir2 family NAD-dependent protein deacetylase</fullName>
    </submittedName>
</protein>
<dbReference type="SUPFAM" id="SSF52467">
    <property type="entry name" value="DHS-like NAD/FAD-binding domain"/>
    <property type="match status" value="1"/>
</dbReference>
<dbReference type="Proteomes" id="UP000826550">
    <property type="component" value="Chromosome"/>
</dbReference>
<dbReference type="InterPro" id="IPR029035">
    <property type="entry name" value="DHS-like_NAD/FAD-binding_dom"/>
</dbReference>
<reference evidence="1 2" key="1">
    <citation type="submission" date="2020-01" db="EMBL/GenBank/DDBJ databases">
        <title>Vast differences in strain-level diversity in the gut microbiota of two closely related honey bee species.</title>
        <authorList>
            <person name="Ellegaard K.M."/>
            <person name="Suenami S."/>
            <person name="Miyazaki R."/>
            <person name="Engel P."/>
        </authorList>
    </citation>
    <scope>NUCLEOTIDE SEQUENCE [LARGE SCALE GENOMIC DNA]</scope>
    <source>
        <strain evidence="1 2">ESL0416</strain>
    </source>
</reference>
<evidence type="ECO:0000313" key="1">
    <source>
        <dbReference type="EMBL" id="QYN52232.1"/>
    </source>
</evidence>
<accession>A0ABX8W8X5</accession>
<gene>
    <name evidence="1" type="ORF">GYM71_01800</name>
</gene>
<evidence type="ECO:0000313" key="2">
    <source>
        <dbReference type="Proteomes" id="UP000826550"/>
    </source>
</evidence>
<dbReference type="EMBL" id="CP048268">
    <property type="protein sequence ID" value="QYN52232.1"/>
    <property type="molecule type" value="Genomic_DNA"/>
</dbReference>
<sequence>MENLSKAKHLVADADVMIIVAGNGMAKLEGLDLLGQASFAQDFPTIAEKYHVNSVGEALDQQSASWSDKWLCWSQLIAHYSLEYQPSQTMKNLRKLIGQKKFFIATSSFGHFFESAGFNENRIFNVFGDWTKMQCSSGINHGLKDSRGAVQKIIAAKQQKQDLAAFVPRCKKCGQPMEIHMPLNEHFYPDTDANTRFRWFLTGNEEEKTVFLELGVDETSPQLLQPIIHLVQQYPQWSYVAADYRQEQLPLDIQARSAGINADSAILLHNLL</sequence>
<name>A0ABX8W8X5_9LACO</name>